<dbReference type="InterPro" id="IPR056777">
    <property type="entry name" value="Ycf2_N"/>
</dbReference>
<dbReference type="Pfam" id="PF05695">
    <property type="entry name" value="Ycf2"/>
    <property type="match status" value="2"/>
</dbReference>
<proteinExistence type="predicted"/>
<organism evidence="2">
    <name type="scientific">Solanum lycopersicum</name>
    <name type="common">Tomato</name>
    <name type="synonym">Lycopersicon esculentum</name>
    <dbReference type="NCBI Taxonomy" id="4081"/>
    <lineage>
        <taxon>Eukaryota</taxon>
        <taxon>Viridiplantae</taxon>
        <taxon>Streptophyta</taxon>
        <taxon>Embryophyta</taxon>
        <taxon>Tracheophyta</taxon>
        <taxon>Spermatophyta</taxon>
        <taxon>Magnoliopsida</taxon>
        <taxon>eudicotyledons</taxon>
        <taxon>Gunneridae</taxon>
        <taxon>Pentapetalae</taxon>
        <taxon>asterids</taxon>
        <taxon>lamiids</taxon>
        <taxon>Solanales</taxon>
        <taxon>Solanaceae</taxon>
        <taxon>Solanoideae</taxon>
        <taxon>Solaneae</taxon>
        <taxon>Solanum</taxon>
        <taxon>Solanum subgen. Lycopersicon</taxon>
    </lineage>
</organism>
<dbReference type="PhylomeDB" id="K4DE34"/>
<accession>K4DE34</accession>
<name>K4DE34_SOLLC</name>
<evidence type="ECO:0000313" key="3">
    <source>
        <dbReference type="Proteomes" id="UP000004994"/>
    </source>
</evidence>
<evidence type="ECO:0000259" key="1">
    <source>
        <dbReference type="Pfam" id="PF05695"/>
    </source>
</evidence>
<reference evidence="2" key="2">
    <citation type="submission" date="2015-06" db="UniProtKB">
        <authorList>
            <consortium name="EnsemblPlants"/>
        </authorList>
    </citation>
    <scope>IDENTIFICATION</scope>
    <source>
        <strain evidence="2">cv. Heinz 1706</strain>
    </source>
</reference>
<keyword evidence="3" id="KW-1185">Reference proteome</keyword>
<feature type="domain" description="Ycf2 N-terminal" evidence="1">
    <location>
        <begin position="1"/>
        <end position="96"/>
    </location>
</feature>
<dbReference type="PaxDb" id="4081-Solyc12g035770.1.1"/>
<feature type="domain" description="Ycf2 N-terminal" evidence="1">
    <location>
        <begin position="106"/>
        <end position="136"/>
    </location>
</feature>
<dbReference type="EnsemblPlants" id="Solyc12g035770.1.1">
    <property type="protein sequence ID" value="Solyc12g035770.1.1"/>
    <property type="gene ID" value="Solyc12g035770.1"/>
</dbReference>
<sequence length="136" mass="16442">MINHLFPEEIEELLRNPTRSARSFFFDRWSKLHLGSMNPTEWSSRDQKLLKKQQHLSFVPSRRSEKKEMVDIFKIIMYLKDTVSIHPIPGCDMVQRMNQIWKGRIHYYDFASEERFQEMADLFTLSITDPDLFYHK</sequence>
<dbReference type="eggNOG" id="ENOG502QRDV">
    <property type="taxonomic scope" value="Eukaryota"/>
</dbReference>
<protein>
    <recommendedName>
        <fullName evidence="1">Ycf2 N-terminal domain-containing protein</fullName>
    </recommendedName>
</protein>
<dbReference type="InParanoid" id="K4DE34"/>
<reference evidence="2" key="1">
    <citation type="journal article" date="2012" name="Nature">
        <title>The tomato genome sequence provides insights into fleshy fruit evolution.</title>
        <authorList>
            <consortium name="Tomato Genome Consortium"/>
        </authorList>
    </citation>
    <scope>NUCLEOTIDE SEQUENCE [LARGE SCALE GENOMIC DNA]</scope>
    <source>
        <strain evidence="2">cv. Heinz 1706</strain>
    </source>
</reference>
<dbReference type="Gramene" id="Solyc12g035770.1.1">
    <property type="protein sequence ID" value="Solyc12g035770.1.1"/>
    <property type="gene ID" value="Solyc12g035770.1"/>
</dbReference>
<dbReference type="Proteomes" id="UP000004994">
    <property type="component" value="Chromosome 12"/>
</dbReference>
<dbReference type="HOGENOM" id="CLU_1879035_0_0_1"/>
<dbReference type="AlphaFoldDB" id="K4DE34"/>
<evidence type="ECO:0000313" key="2">
    <source>
        <dbReference type="EnsemblPlants" id="Solyc12g035770.1.1"/>
    </source>
</evidence>